<keyword evidence="14" id="KW-1185">Reference proteome</keyword>
<dbReference type="InterPro" id="IPR006256">
    <property type="entry name" value="AcTrfase_Pyrv_DH_cplx"/>
</dbReference>
<dbReference type="CDD" id="cd06849">
    <property type="entry name" value="lipoyl_domain"/>
    <property type="match status" value="1"/>
</dbReference>
<dbReference type="InterPro" id="IPR050743">
    <property type="entry name" value="2-oxoacid_DH_E2_comp"/>
</dbReference>
<feature type="compositionally biased region" description="Low complexity" evidence="10">
    <location>
        <begin position="100"/>
        <end position="120"/>
    </location>
</feature>
<proteinExistence type="inferred from homology"/>
<dbReference type="OrthoDB" id="9805770at2"/>
<evidence type="ECO:0000256" key="2">
    <source>
        <dbReference type="ARBA" id="ARBA00011484"/>
    </source>
</evidence>
<evidence type="ECO:0000256" key="9">
    <source>
        <dbReference type="RuleBase" id="RU361137"/>
    </source>
</evidence>
<comment type="subunit">
    <text evidence="2 9">Forms a 24-polypeptide structural core with octahedral symmetry.</text>
</comment>
<dbReference type="AlphaFoldDB" id="A0A090AQB4"/>
<keyword evidence="6 9" id="KW-0012">Acyltransferase</keyword>
<comment type="catalytic activity">
    <reaction evidence="8 9">
        <text>N(6)-[(R)-dihydrolipoyl]-L-lysyl-[protein] + acetyl-CoA = N(6)-[(R)-S(8)-acetyldihydrolipoyl]-L-lysyl-[protein] + CoA</text>
        <dbReference type="Rhea" id="RHEA:17017"/>
        <dbReference type="Rhea" id="RHEA-COMP:10475"/>
        <dbReference type="Rhea" id="RHEA-COMP:10478"/>
        <dbReference type="ChEBI" id="CHEBI:57287"/>
        <dbReference type="ChEBI" id="CHEBI:57288"/>
        <dbReference type="ChEBI" id="CHEBI:83100"/>
        <dbReference type="ChEBI" id="CHEBI:83111"/>
        <dbReference type="EC" id="2.3.1.12"/>
    </reaction>
</comment>
<organism evidence="13 14">
    <name type="scientific">Thioploca ingrica</name>
    <dbReference type="NCBI Taxonomy" id="40754"/>
    <lineage>
        <taxon>Bacteria</taxon>
        <taxon>Pseudomonadati</taxon>
        <taxon>Pseudomonadota</taxon>
        <taxon>Gammaproteobacteria</taxon>
        <taxon>Thiotrichales</taxon>
        <taxon>Thiotrichaceae</taxon>
        <taxon>Thioploca</taxon>
    </lineage>
</organism>
<dbReference type="Pfam" id="PF00364">
    <property type="entry name" value="Biotin_lipoyl"/>
    <property type="match status" value="1"/>
</dbReference>
<dbReference type="GO" id="GO:0045254">
    <property type="term" value="C:pyruvate dehydrogenase complex"/>
    <property type="evidence" value="ECO:0007669"/>
    <property type="project" value="UniProtKB-UniRule"/>
</dbReference>
<dbReference type="EMBL" id="AP014633">
    <property type="protein sequence ID" value="BAP57795.1"/>
    <property type="molecule type" value="Genomic_DNA"/>
</dbReference>
<protein>
    <recommendedName>
        <fullName evidence="9">Acetyltransferase component of pyruvate dehydrogenase complex</fullName>
        <ecNumber evidence="9">2.3.1.12</ecNumber>
    </recommendedName>
</protein>
<feature type="domain" description="Peripheral subunit-binding (PSBD)" evidence="12">
    <location>
        <begin position="152"/>
        <end position="189"/>
    </location>
</feature>
<dbReference type="PROSITE" id="PS00189">
    <property type="entry name" value="LIPOYL"/>
    <property type="match status" value="1"/>
</dbReference>
<gene>
    <name evidence="13" type="ORF">THII_3498</name>
</gene>
<evidence type="ECO:0000256" key="10">
    <source>
        <dbReference type="SAM" id="MobiDB-lite"/>
    </source>
</evidence>
<dbReference type="Proteomes" id="UP000031623">
    <property type="component" value="Chromosome"/>
</dbReference>
<feature type="domain" description="Lipoyl-binding" evidence="11">
    <location>
        <begin position="3"/>
        <end position="77"/>
    </location>
</feature>
<dbReference type="InterPro" id="IPR001078">
    <property type="entry name" value="2-oxoacid_DH_actylTfrase"/>
</dbReference>
<comment type="function">
    <text evidence="7">The pyruvate dehydrogenase complex catalyzes the overall conversion of pyruvate to acetyl-CoA and CO(2). It contains multiple copies of three enzymatic components: pyruvate dehydrogenase (E1), dihydrolipoamide acetyltransferase (E2) and lipoamide dehydrogenase (E3).</text>
</comment>
<dbReference type="HOGENOM" id="CLU_016733_10_0_6"/>
<dbReference type="InterPro" id="IPR003016">
    <property type="entry name" value="2-oxoA_DH_lipoyl-BS"/>
</dbReference>
<sequence length="454" mass="48813">MALQAVTVPDIGDFKEVPILEILVKPGDPITVDQSIITLESDKATMEIPSSHAGIVQDIKVAVGDKVSVGSVILILDTTTEILTSPSVVEPVKITPAPLPSSTSTPIASSSSDSSRTAPAVAPSIMADLRRPKNLPPPPLQSIADQPFTKPHAGPAVRHLARELGVDLARVKGSGRHSRILKADVHNFVKQVMNEGSVPGLAIPLTGGGMGIPEIPAIDFSKFGDIEIRPLSRIQKLAGASLHRSWLNIPHVTQFDEADITELEQFRRDLAAEGERRQVKVTLLSLLLKACAAALKEFPTFNASLDSSKENLILKKYYHLGVAVDTPDGLVVPVIKDVANQGLFELAAHLRDLSQKARDKKLSPHEMQGACFTISSLGGIGGTAFTPIINAPEVAILGVSRAQLQPVYQNGELVPRLILPLSLSYDHRVIDGALAARFTQYLRFILSDVRRLLL</sequence>
<dbReference type="InterPro" id="IPR004167">
    <property type="entry name" value="PSBD"/>
</dbReference>
<dbReference type="PROSITE" id="PS51826">
    <property type="entry name" value="PSBD"/>
    <property type="match status" value="1"/>
</dbReference>
<dbReference type="Gene3D" id="3.30.559.10">
    <property type="entry name" value="Chloramphenicol acetyltransferase-like domain"/>
    <property type="match status" value="1"/>
</dbReference>
<evidence type="ECO:0000313" key="13">
    <source>
        <dbReference type="EMBL" id="BAP57795.1"/>
    </source>
</evidence>
<dbReference type="FunFam" id="3.30.559.10:FF:000004">
    <property type="entry name" value="Acetyltransferase component of pyruvate dehydrogenase complex"/>
    <property type="match status" value="1"/>
</dbReference>
<evidence type="ECO:0000256" key="1">
    <source>
        <dbReference type="ARBA" id="ARBA00007317"/>
    </source>
</evidence>
<name>A0A090AQB4_9GAMM</name>
<evidence type="ECO:0000256" key="8">
    <source>
        <dbReference type="ARBA" id="ARBA00048370"/>
    </source>
</evidence>
<dbReference type="InterPro" id="IPR036625">
    <property type="entry name" value="E3-bd_dom_sf"/>
</dbReference>
<dbReference type="Gene3D" id="4.10.320.10">
    <property type="entry name" value="E3-binding domain"/>
    <property type="match status" value="1"/>
</dbReference>
<dbReference type="EC" id="2.3.1.12" evidence="9"/>
<comment type="similarity">
    <text evidence="1 9">Belongs to the 2-oxoacid dehydrogenase family.</text>
</comment>
<evidence type="ECO:0000256" key="3">
    <source>
        <dbReference type="ARBA" id="ARBA00022679"/>
    </source>
</evidence>
<comment type="cofactor">
    <cofactor evidence="9">
        <name>(R)-lipoate</name>
        <dbReference type="ChEBI" id="CHEBI:83088"/>
    </cofactor>
    <text evidence="9">Binds 1 lipoyl cofactor covalently.</text>
</comment>
<reference evidence="13 14" key="1">
    <citation type="journal article" date="2014" name="ISME J.">
        <title>Ecophysiology of Thioploca ingrica as revealed by the complete genome sequence supplemented with proteomic evidence.</title>
        <authorList>
            <person name="Kojima H."/>
            <person name="Ogura Y."/>
            <person name="Yamamoto N."/>
            <person name="Togashi T."/>
            <person name="Mori H."/>
            <person name="Watanabe T."/>
            <person name="Nemoto F."/>
            <person name="Kurokawa K."/>
            <person name="Hayashi T."/>
            <person name="Fukui M."/>
        </authorList>
    </citation>
    <scope>NUCLEOTIDE SEQUENCE [LARGE SCALE GENOMIC DNA]</scope>
</reference>
<dbReference type="SUPFAM" id="SSF47005">
    <property type="entry name" value="Peripheral subunit-binding domain of 2-oxo acid dehydrogenase complex"/>
    <property type="match status" value="1"/>
</dbReference>
<dbReference type="FunFam" id="2.40.50.100:FF:000009">
    <property type="entry name" value="Acetyltransferase component of pyruvate dehydrogenase complex"/>
    <property type="match status" value="1"/>
</dbReference>
<feature type="region of interest" description="Disordered" evidence="10">
    <location>
        <begin position="94"/>
        <end position="120"/>
    </location>
</feature>
<dbReference type="InterPro" id="IPR011053">
    <property type="entry name" value="Single_hybrid_motif"/>
</dbReference>
<keyword evidence="5 9" id="KW-0450">Lipoyl</keyword>
<evidence type="ECO:0000256" key="7">
    <source>
        <dbReference type="ARBA" id="ARBA00025211"/>
    </source>
</evidence>
<evidence type="ECO:0000259" key="11">
    <source>
        <dbReference type="PROSITE" id="PS50968"/>
    </source>
</evidence>
<dbReference type="SUPFAM" id="SSF52777">
    <property type="entry name" value="CoA-dependent acyltransferases"/>
    <property type="match status" value="1"/>
</dbReference>
<evidence type="ECO:0000259" key="12">
    <source>
        <dbReference type="PROSITE" id="PS51826"/>
    </source>
</evidence>
<accession>A0A090AQB4</accession>
<dbReference type="InterPro" id="IPR023213">
    <property type="entry name" value="CAT-like_dom_sf"/>
</dbReference>
<dbReference type="KEGG" id="tig:THII_3498"/>
<evidence type="ECO:0000313" key="14">
    <source>
        <dbReference type="Proteomes" id="UP000031623"/>
    </source>
</evidence>
<dbReference type="Pfam" id="PF00198">
    <property type="entry name" value="2-oxoacid_dh"/>
    <property type="match status" value="1"/>
</dbReference>
<evidence type="ECO:0000256" key="4">
    <source>
        <dbReference type="ARBA" id="ARBA00022737"/>
    </source>
</evidence>
<dbReference type="GO" id="GO:0006086">
    <property type="term" value="P:pyruvate decarboxylation to acetyl-CoA"/>
    <property type="evidence" value="ECO:0007669"/>
    <property type="project" value="UniProtKB-UniRule"/>
</dbReference>
<evidence type="ECO:0000256" key="6">
    <source>
        <dbReference type="ARBA" id="ARBA00023315"/>
    </source>
</evidence>
<dbReference type="GO" id="GO:0031405">
    <property type="term" value="F:lipoic acid binding"/>
    <property type="evidence" value="ECO:0007669"/>
    <property type="project" value="TreeGrafter"/>
</dbReference>
<evidence type="ECO:0000256" key="5">
    <source>
        <dbReference type="ARBA" id="ARBA00022823"/>
    </source>
</evidence>
<dbReference type="PANTHER" id="PTHR43178">
    <property type="entry name" value="DIHYDROLIPOAMIDE ACETYLTRANSFERASE COMPONENT OF PYRUVATE DEHYDROGENASE COMPLEX"/>
    <property type="match status" value="1"/>
</dbReference>
<keyword evidence="4" id="KW-0677">Repeat</keyword>
<dbReference type="GO" id="GO:0004742">
    <property type="term" value="F:dihydrolipoyllysine-residue acetyltransferase activity"/>
    <property type="evidence" value="ECO:0007669"/>
    <property type="project" value="UniProtKB-UniRule"/>
</dbReference>
<dbReference type="STRING" id="40754.THII_3498"/>
<keyword evidence="3 9" id="KW-0808">Transferase</keyword>
<dbReference type="NCBIfam" id="TIGR01348">
    <property type="entry name" value="PDHac_trf_long"/>
    <property type="match status" value="1"/>
</dbReference>
<dbReference type="Pfam" id="PF02817">
    <property type="entry name" value="E3_binding"/>
    <property type="match status" value="1"/>
</dbReference>
<dbReference type="InterPro" id="IPR000089">
    <property type="entry name" value="Biotin_lipoyl"/>
</dbReference>
<dbReference type="PANTHER" id="PTHR43178:SF2">
    <property type="entry name" value="DIHYDROLIPOYLLYSINE-RESIDUE ACETYLTRANSFERASE COMPONENT OF PYRUVATE DEHYDROGENASE COMPLEX"/>
    <property type="match status" value="1"/>
</dbReference>
<dbReference type="PROSITE" id="PS50968">
    <property type="entry name" value="BIOTINYL_LIPOYL"/>
    <property type="match status" value="1"/>
</dbReference>
<dbReference type="GO" id="GO:0005737">
    <property type="term" value="C:cytoplasm"/>
    <property type="evidence" value="ECO:0007669"/>
    <property type="project" value="TreeGrafter"/>
</dbReference>
<dbReference type="SUPFAM" id="SSF51230">
    <property type="entry name" value="Single hybrid motif"/>
    <property type="match status" value="1"/>
</dbReference>
<dbReference type="Gene3D" id="2.40.50.100">
    <property type="match status" value="1"/>
</dbReference>